<reference evidence="1 2" key="1">
    <citation type="journal article" date="2019" name="Sci. Rep.">
        <title>Orb-weaving spider Araneus ventricosus genome elucidates the spidroin gene catalogue.</title>
        <authorList>
            <person name="Kono N."/>
            <person name="Nakamura H."/>
            <person name="Ohtoshi R."/>
            <person name="Moran D.A.P."/>
            <person name="Shinohara A."/>
            <person name="Yoshida Y."/>
            <person name="Fujiwara M."/>
            <person name="Mori M."/>
            <person name="Tomita M."/>
            <person name="Arakawa K."/>
        </authorList>
    </citation>
    <scope>NUCLEOTIDE SEQUENCE [LARGE SCALE GENOMIC DNA]</scope>
</reference>
<comment type="caution">
    <text evidence="1">The sequence shown here is derived from an EMBL/GenBank/DDBJ whole genome shotgun (WGS) entry which is preliminary data.</text>
</comment>
<dbReference type="AlphaFoldDB" id="A0A4Y2GNF6"/>
<keyword evidence="2" id="KW-1185">Reference proteome</keyword>
<protein>
    <submittedName>
        <fullName evidence="1">Uncharacterized protein</fullName>
    </submittedName>
</protein>
<gene>
    <name evidence="1" type="ORF">AVEN_234110_1</name>
</gene>
<evidence type="ECO:0000313" key="1">
    <source>
        <dbReference type="EMBL" id="GBM54285.1"/>
    </source>
</evidence>
<proteinExistence type="predicted"/>
<sequence length="112" mass="12698">MPSYSGCNAVVRIFTILKTFQRSVKRAELKFVPWSECNIIGSSRESICNPVRGSFAIMDFEIMVLKSLDPASYLALTFSKIQKPSKGSMISPEKKFSSLDIVMEMLYRFRNG</sequence>
<dbReference type="Proteomes" id="UP000499080">
    <property type="component" value="Unassembled WGS sequence"/>
</dbReference>
<name>A0A4Y2GNF6_ARAVE</name>
<dbReference type="EMBL" id="BGPR01001452">
    <property type="protein sequence ID" value="GBM54285.1"/>
    <property type="molecule type" value="Genomic_DNA"/>
</dbReference>
<accession>A0A4Y2GNF6</accession>
<evidence type="ECO:0000313" key="2">
    <source>
        <dbReference type="Proteomes" id="UP000499080"/>
    </source>
</evidence>
<organism evidence="1 2">
    <name type="scientific">Araneus ventricosus</name>
    <name type="common">Orbweaver spider</name>
    <name type="synonym">Epeira ventricosa</name>
    <dbReference type="NCBI Taxonomy" id="182803"/>
    <lineage>
        <taxon>Eukaryota</taxon>
        <taxon>Metazoa</taxon>
        <taxon>Ecdysozoa</taxon>
        <taxon>Arthropoda</taxon>
        <taxon>Chelicerata</taxon>
        <taxon>Arachnida</taxon>
        <taxon>Araneae</taxon>
        <taxon>Araneomorphae</taxon>
        <taxon>Entelegynae</taxon>
        <taxon>Araneoidea</taxon>
        <taxon>Araneidae</taxon>
        <taxon>Araneus</taxon>
    </lineage>
</organism>